<reference evidence="1" key="1">
    <citation type="journal article" date="2020" name="mSystems">
        <title>Genome- and Community-Level Interaction Insights into Carbon Utilization and Element Cycling Functions of Hydrothermarchaeota in Hydrothermal Sediment.</title>
        <authorList>
            <person name="Zhou Z."/>
            <person name="Liu Y."/>
            <person name="Xu W."/>
            <person name="Pan J."/>
            <person name="Luo Z.H."/>
            <person name="Li M."/>
        </authorList>
    </citation>
    <scope>NUCLEOTIDE SEQUENCE [LARGE SCALE GENOMIC DNA]</scope>
    <source>
        <strain evidence="1">SpSt-125</strain>
    </source>
</reference>
<dbReference type="EMBL" id="DSEU01000057">
    <property type="protein sequence ID" value="HEM67540.1"/>
    <property type="molecule type" value="Genomic_DNA"/>
</dbReference>
<proteinExistence type="predicted"/>
<sequence>MSKEVDRSILEIYLKSLYREVLEFYKYGLPLSGKAIESIISTMLKPPKGFFKAFQSEEMSRALIALHKIRKLSVDLRRVIEDATRYLVTKRSFEYEESQSLKGAIVWTLTVKNMLSFRPPVIVTYTRALSEAEYMLLKSLILKAIDILEVSKSGLSTAFHMAKQNPLVISSHILAPRSFITLASYVLSEVEKLLTDLKLLVKQYPLEFIHVPRNISWIYIEKLIKVIKSKPWRPKWVNEAIDLGQSIKGVEENIKSLRNIVEIMHKRTDVIVIRDVSNTVRFLAFRLYEIYTYMVTLAAVLKMFKGSIEEIRGRNTRVRYDYGKSIIVVYGRKPGKSMLENAEARWLTGEVLNKDELKNLAGKPDIGVYNKVKVVIEAKFSNTLHYLTQARFKALAYIYEYNADAGILVYPGPITGRGMDSEERYTRKILDDARKKGGLEITLATGKKLIILPMSPTETEVNIEKMTRILASLLS</sequence>
<protein>
    <submittedName>
        <fullName evidence="1">Uncharacterized protein</fullName>
    </submittedName>
</protein>
<evidence type="ECO:0000313" key="1">
    <source>
        <dbReference type="EMBL" id="HEM67540.1"/>
    </source>
</evidence>
<name>A0A7J2U3W4_9CREN</name>
<dbReference type="AlphaFoldDB" id="A0A7J2U3W4"/>
<organism evidence="1">
    <name type="scientific">Ignisphaera aggregans</name>
    <dbReference type="NCBI Taxonomy" id="334771"/>
    <lineage>
        <taxon>Archaea</taxon>
        <taxon>Thermoproteota</taxon>
        <taxon>Thermoprotei</taxon>
        <taxon>Desulfurococcales</taxon>
        <taxon>Desulfurococcaceae</taxon>
        <taxon>Ignisphaera</taxon>
    </lineage>
</organism>
<gene>
    <name evidence="1" type="ORF">ENO26_08290</name>
</gene>
<comment type="caution">
    <text evidence="1">The sequence shown here is derived from an EMBL/GenBank/DDBJ whole genome shotgun (WGS) entry which is preliminary data.</text>
</comment>
<accession>A0A7J2U3W4</accession>